<dbReference type="Proteomes" id="UP000675554">
    <property type="component" value="Unassembled WGS sequence"/>
</dbReference>
<dbReference type="PANTHER" id="PTHR43605">
    <property type="entry name" value="ACYL-COENZYME A SYNTHETASE"/>
    <property type="match status" value="1"/>
</dbReference>
<evidence type="ECO:0000256" key="1">
    <source>
        <dbReference type="ARBA" id="ARBA00006432"/>
    </source>
</evidence>
<dbReference type="GO" id="GO:0006637">
    <property type="term" value="P:acyl-CoA metabolic process"/>
    <property type="evidence" value="ECO:0007669"/>
    <property type="project" value="TreeGrafter"/>
</dbReference>
<evidence type="ECO:0000313" key="7">
    <source>
        <dbReference type="EMBL" id="MBR7678042.1"/>
    </source>
</evidence>
<dbReference type="GO" id="GO:0005524">
    <property type="term" value="F:ATP binding"/>
    <property type="evidence" value="ECO:0007669"/>
    <property type="project" value="UniProtKB-KW"/>
</dbReference>
<dbReference type="InterPro" id="IPR051087">
    <property type="entry name" value="Mitochondrial_ACSM"/>
</dbReference>
<protein>
    <submittedName>
        <fullName evidence="7">AMP-binding protein</fullName>
    </submittedName>
</protein>
<proteinExistence type="inferred from homology"/>
<evidence type="ECO:0000256" key="3">
    <source>
        <dbReference type="ARBA" id="ARBA00022741"/>
    </source>
</evidence>
<keyword evidence="8" id="KW-1185">Reference proteome</keyword>
<evidence type="ECO:0000256" key="2">
    <source>
        <dbReference type="ARBA" id="ARBA00022598"/>
    </source>
</evidence>
<dbReference type="EMBL" id="JAGSMN010001178">
    <property type="protein sequence ID" value="MBR7678042.1"/>
    <property type="molecule type" value="Genomic_DNA"/>
</dbReference>
<dbReference type="Gene3D" id="3.30.300.30">
    <property type="match status" value="1"/>
</dbReference>
<gene>
    <name evidence="7" type="ORF">KDA82_34685</name>
</gene>
<dbReference type="InterPro" id="IPR025110">
    <property type="entry name" value="AMP-bd_C"/>
</dbReference>
<organism evidence="7 8">
    <name type="scientific">Streptomyces daliensis</name>
    <dbReference type="NCBI Taxonomy" id="299421"/>
    <lineage>
        <taxon>Bacteria</taxon>
        <taxon>Bacillati</taxon>
        <taxon>Actinomycetota</taxon>
        <taxon>Actinomycetes</taxon>
        <taxon>Kitasatosporales</taxon>
        <taxon>Streptomycetaceae</taxon>
        <taxon>Streptomyces</taxon>
    </lineage>
</organism>
<sequence length="256" mass="28333">TRAEVPDAGTRFPQSLRVVCSSNEPLTEDLIGWFREQFGITPLDYYGSTESYPLVGNFPGVPVKDGSMGRPLPGWDVALLDERERPVPQGEAGEICLRARSNPQFPLGYWNRPEASEETFGGEWFHTKDQAVVDEDGYYWFLGRADDVIKTSGYRVGPYEVEEALRAHPAVADAGVVGVPDPVRGQAVKAFVQLTEGHEPGEELADALRAFAKEGHSRFAYPRHIEFVADLPRSSTGKIRRAELRAREAGTRLSAD</sequence>
<reference evidence="7" key="1">
    <citation type="submission" date="2021-04" db="EMBL/GenBank/DDBJ databases">
        <title>Sequencing of actinobacteria type strains.</title>
        <authorList>
            <person name="Nguyen G.-S."/>
            <person name="Wentzel A."/>
        </authorList>
    </citation>
    <scope>NUCLEOTIDE SEQUENCE</scope>
    <source>
        <strain evidence="7">DSM 42095</strain>
    </source>
</reference>
<name>A0A8T4J430_9ACTN</name>
<dbReference type="AlphaFoldDB" id="A0A8T4J430"/>
<feature type="domain" description="AMP-binding enzyme C-terminal" evidence="6">
    <location>
        <begin position="160"/>
        <end position="238"/>
    </location>
</feature>
<dbReference type="InterPro" id="IPR042099">
    <property type="entry name" value="ANL_N_sf"/>
</dbReference>
<evidence type="ECO:0000259" key="5">
    <source>
        <dbReference type="Pfam" id="PF00501"/>
    </source>
</evidence>
<dbReference type="GO" id="GO:0016405">
    <property type="term" value="F:CoA-ligase activity"/>
    <property type="evidence" value="ECO:0007669"/>
    <property type="project" value="UniProtKB-ARBA"/>
</dbReference>
<comment type="caution">
    <text evidence="7">The sequence shown here is derived from an EMBL/GenBank/DDBJ whole genome shotgun (WGS) entry which is preliminary data.</text>
</comment>
<dbReference type="Pfam" id="PF00501">
    <property type="entry name" value="AMP-binding"/>
    <property type="match status" value="1"/>
</dbReference>
<evidence type="ECO:0000313" key="8">
    <source>
        <dbReference type="Proteomes" id="UP000675554"/>
    </source>
</evidence>
<dbReference type="SUPFAM" id="SSF56801">
    <property type="entry name" value="Acetyl-CoA synthetase-like"/>
    <property type="match status" value="1"/>
</dbReference>
<feature type="non-terminal residue" evidence="7">
    <location>
        <position position="1"/>
    </location>
</feature>
<dbReference type="Gene3D" id="3.40.50.12780">
    <property type="entry name" value="N-terminal domain of ligase-like"/>
    <property type="match status" value="1"/>
</dbReference>
<feature type="domain" description="AMP-dependent synthetase/ligase" evidence="5">
    <location>
        <begin position="14"/>
        <end position="100"/>
    </location>
</feature>
<dbReference type="Pfam" id="PF13193">
    <property type="entry name" value="AMP-binding_C"/>
    <property type="match status" value="1"/>
</dbReference>
<dbReference type="InterPro" id="IPR045851">
    <property type="entry name" value="AMP-bd_C_sf"/>
</dbReference>
<dbReference type="GO" id="GO:0015645">
    <property type="term" value="F:fatty acid ligase activity"/>
    <property type="evidence" value="ECO:0007669"/>
    <property type="project" value="TreeGrafter"/>
</dbReference>
<dbReference type="GO" id="GO:0006633">
    <property type="term" value="P:fatty acid biosynthetic process"/>
    <property type="evidence" value="ECO:0007669"/>
    <property type="project" value="TreeGrafter"/>
</dbReference>
<comment type="similarity">
    <text evidence="1">Belongs to the ATP-dependent AMP-binding enzyme family.</text>
</comment>
<keyword evidence="2" id="KW-0436">Ligase</keyword>
<dbReference type="GO" id="GO:0004321">
    <property type="term" value="F:fatty-acyl-CoA synthase activity"/>
    <property type="evidence" value="ECO:0007669"/>
    <property type="project" value="TreeGrafter"/>
</dbReference>
<evidence type="ECO:0000256" key="4">
    <source>
        <dbReference type="ARBA" id="ARBA00022840"/>
    </source>
</evidence>
<dbReference type="InterPro" id="IPR000873">
    <property type="entry name" value="AMP-dep_synth/lig_dom"/>
</dbReference>
<evidence type="ECO:0000259" key="6">
    <source>
        <dbReference type="Pfam" id="PF13193"/>
    </source>
</evidence>
<keyword evidence="3" id="KW-0547">Nucleotide-binding</keyword>
<dbReference type="PANTHER" id="PTHR43605:SF10">
    <property type="entry name" value="ACYL-COA SYNTHETASE MEDIUM CHAIN FAMILY MEMBER 3"/>
    <property type="match status" value="1"/>
</dbReference>
<keyword evidence="4" id="KW-0067">ATP-binding</keyword>
<accession>A0A8T4J430</accession>